<reference evidence="1 2" key="1">
    <citation type="journal article" date="2016" name="Antonie Van Leeuwenhoek">
        <title>Photobacterium sanguinicancri sp. nov. isolated from marine animals.</title>
        <authorList>
            <person name="Gomez-Gil B."/>
            <person name="Roque A."/>
            <person name="Rotllant G."/>
            <person name="Romalde J.L."/>
            <person name="Doce A."/>
            <person name="Eggermont M."/>
            <person name="Defoirdt T."/>
        </authorList>
    </citation>
    <scope>NUCLEOTIDE SEQUENCE [LARGE SCALE GENOMIC DNA]</scope>
    <source>
        <strain evidence="1 2">CAIM 1827</strain>
    </source>
</reference>
<evidence type="ECO:0000313" key="2">
    <source>
        <dbReference type="Proteomes" id="UP000215999"/>
    </source>
</evidence>
<sequence length="221" mass="24594">MTAPHIVEFLSDIPHQLKIGCDALALRLTATHAPINYASRRYVLPRTSAMMVKTYLSQTQLFLEPYGEVADADAVLAFSFGDAPSVNEELYRVAQACVSTRPLLPLLMQQEIAAHGDMVDGVTPMFSIQANEYQTTTDVAKAALGLTDKRKIVVVAQAWHAQRCIDTCEALGWQVVGLRCSSAFPVNDPQPWVRHPLNWIIKESHREQAAGYEISERFQLI</sequence>
<name>A0ABX4FWA8_9GAMM</name>
<comment type="caution">
    <text evidence="1">The sequence shown here is derived from an EMBL/GenBank/DDBJ whole genome shotgun (WGS) entry which is preliminary data.</text>
</comment>
<evidence type="ECO:0008006" key="3">
    <source>
        <dbReference type="Google" id="ProtNLM"/>
    </source>
</evidence>
<dbReference type="EMBL" id="NOIF01000103">
    <property type="protein sequence ID" value="OZS43071.1"/>
    <property type="molecule type" value="Genomic_DNA"/>
</dbReference>
<dbReference type="Proteomes" id="UP000215999">
    <property type="component" value="Unassembled WGS sequence"/>
</dbReference>
<organism evidence="1 2">
    <name type="scientific">Photobacterium sanguinicancri</name>
    <dbReference type="NCBI Taxonomy" id="875932"/>
    <lineage>
        <taxon>Bacteria</taxon>
        <taxon>Pseudomonadati</taxon>
        <taxon>Pseudomonadota</taxon>
        <taxon>Gammaproteobacteria</taxon>
        <taxon>Vibrionales</taxon>
        <taxon>Vibrionaceae</taxon>
        <taxon>Photobacterium</taxon>
    </lineage>
</organism>
<evidence type="ECO:0000313" key="1">
    <source>
        <dbReference type="EMBL" id="OZS43071.1"/>
    </source>
</evidence>
<gene>
    <name evidence="1" type="ORF">ASV53_15150</name>
</gene>
<dbReference type="RefSeq" id="WP_094957673.1">
    <property type="nucleotide sequence ID" value="NZ_NOIF01000103.1"/>
</dbReference>
<proteinExistence type="predicted"/>
<protein>
    <recommendedName>
        <fullName evidence="3">DUF218 domain-containing protein</fullName>
    </recommendedName>
</protein>
<keyword evidence="2" id="KW-1185">Reference proteome</keyword>
<accession>A0ABX4FWA8</accession>